<dbReference type="InterPro" id="IPR002645">
    <property type="entry name" value="STAS_dom"/>
</dbReference>
<accession>A0A4R9JUL0</accession>
<dbReference type="Proteomes" id="UP000297693">
    <property type="component" value="Unassembled WGS sequence"/>
</dbReference>
<dbReference type="OrthoDB" id="9793697at2"/>
<dbReference type="CDD" id="cd07043">
    <property type="entry name" value="STAS_anti-anti-sigma_factors"/>
    <property type="match status" value="1"/>
</dbReference>
<sequence>MEINLKKNAEAHVISISGSLDIYTSLDFKNFLETNIPQDAGSNLHVVVNLEKLNYIDSSGIGMLIKQLNYVQELKGKFSIANMKPAIEKVFKVAGLTSYFQTISEDDYRAKYAN</sequence>
<evidence type="ECO:0000313" key="5">
    <source>
        <dbReference type="Proteomes" id="UP000297693"/>
    </source>
</evidence>
<dbReference type="RefSeq" id="WP_135625433.1">
    <property type="nucleotide sequence ID" value="NZ_RQGD01000046.1"/>
</dbReference>
<protein>
    <recommendedName>
        <fullName evidence="2">Anti-sigma factor antagonist</fullName>
    </recommendedName>
</protein>
<dbReference type="GO" id="GO:0043856">
    <property type="term" value="F:anti-sigma factor antagonist activity"/>
    <property type="evidence" value="ECO:0007669"/>
    <property type="project" value="InterPro"/>
</dbReference>
<dbReference type="AlphaFoldDB" id="A0A4R9JUL0"/>
<feature type="domain" description="STAS" evidence="3">
    <location>
        <begin position="1"/>
        <end position="114"/>
    </location>
</feature>
<dbReference type="PROSITE" id="PS50801">
    <property type="entry name" value="STAS"/>
    <property type="match status" value="1"/>
</dbReference>
<evidence type="ECO:0000313" key="4">
    <source>
        <dbReference type="EMBL" id="TGL56513.1"/>
    </source>
</evidence>
<dbReference type="Pfam" id="PF01740">
    <property type="entry name" value="STAS"/>
    <property type="match status" value="1"/>
</dbReference>
<gene>
    <name evidence="4" type="ORF">EHQ58_18015</name>
</gene>
<reference evidence="4" key="1">
    <citation type="journal article" date="2019" name="PLoS Negl. Trop. Dis.">
        <title>Revisiting the worldwide diversity of Leptospira species in the environment.</title>
        <authorList>
            <person name="Vincent A.T."/>
            <person name="Schiettekatte O."/>
            <person name="Bourhy P."/>
            <person name="Veyrier F.J."/>
            <person name="Picardeau M."/>
        </authorList>
    </citation>
    <scope>NUCLEOTIDE SEQUENCE [LARGE SCALE GENOMIC DNA]</scope>
    <source>
        <strain evidence="4">201702476</strain>
    </source>
</reference>
<name>A0A4R9JUL0_9LEPT</name>
<dbReference type="InterPro" id="IPR003658">
    <property type="entry name" value="Anti-sigma_ant"/>
</dbReference>
<dbReference type="NCBIfam" id="TIGR00377">
    <property type="entry name" value="ant_ant_sig"/>
    <property type="match status" value="1"/>
</dbReference>
<keyword evidence="5" id="KW-1185">Reference proteome</keyword>
<comment type="similarity">
    <text evidence="1 2">Belongs to the anti-sigma-factor antagonist family.</text>
</comment>
<evidence type="ECO:0000259" key="3">
    <source>
        <dbReference type="PROSITE" id="PS50801"/>
    </source>
</evidence>
<dbReference type="Gene3D" id="3.30.750.24">
    <property type="entry name" value="STAS domain"/>
    <property type="match status" value="1"/>
</dbReference>
<organism evidence="4 5">
    <name type="scientific">Leptospira ognonensis</name>
    <dbReference type="NCBI Taxonomy" id="2484945"/>
    <lineage>
        <taxon>Bacteria</taxon>
        <taxon>Pseudomonadati</taxon>
        <taxon>Spirochaetota</taxon>
        <taxon>Spirochaetia</taxon>
        <taxon>Leptospirales</taxon>
        <taxon>Leptospiraceae</taxon>
        <taxon>Leptospira</taxon>
    </lineage>
</organism>
<evidence type="ECO:0000256" key="2">
    <source>
        <dbReference type="RuleBase" id="RU003749"/>
    </source>
</evidence>
<dbReference type="InterPro" id="IPR036513">
    <property type="entry name" value="STAS_dom_sf"/>
</dbReference>
<dbReference type="PANTHER" id="PTHR33495">
    <property type="entry name" value="ANTI-SIGMA FACTOR ANTAGONIST TM_1081-RELATED-RELATED"/>
    <property type="match status" value="1"/>
</dbReference>
<dbReference type="PANTHER" id="PTHR33495:SF2">
    <property type="entry name" value="ANTI-SIGMA FACTOR ANTAGONIST TM_1081-RELATED"/>
    <property type="match status" value="1"/>
</dbReference>
<dbReference type="EMBL" id="RQGD01000046">
    <property type="protein sequence ID" value="TGL56513.1"/>
    <property type="molecule type" value="Genomic_DNA"/>
</dbReference>
<dbReference type="SUPFAM" id="SSF52091">
    <property type="entry name" value="SpoIIaa-like"/>
    <property type="match status" value="1"/>
</dbReference>
<evidence type="ECO:0000256" key="1">
    <source>
        <dbReference type="ARBA" id="ARBA00009013"/>
    </source>
</evidence>
<comment type="caution">
    <text evidence="4">The sequence shown here is derived from an EMBL/GenBank/DDBJ whole genome shotgun (WGS) entry which is preliminary data.</text>
</comment>
<proteinExistence type="inferred from homology"/>